<feature type="transmembrane region" description="Helical" evidence="7">
    <location>
        <begin position="110"/>
        <end position="136"/>
    </location>
</feature>
<feature type="domain" description="MgtC/SapB/SrpB/YhiD N-terminal" evidence="8">
    <location>
        <begin position="11"/>
        <end position="141"/>
    </location>
</feature>
<feature type="transmembrane region" description="Helical" evidence="7">
    <location>
        <begin position="71"/>
        <end position="90"/>
    </location>
</feature>
<protein>
    <submittedName>
        <fullName evidence="9">Putative Mg2+ transporter-C (MgtC) family protein</fullName>
    </submittedName>
</protein>
<accession>A0A1H7X8P7</accession>
<dbReference type="InterPro" id="IPR003416">
    <property type="entry name" value="MgtC/SapB/SrpB/YhiD_fam"/>
</dbReference>
<keyword evidence="6 7" id="KW-0472">Membrane</keyword>
<dbReference type="PANTHER" id="PTHR33778:SF1">
    <property type="entry name" value="MAGNESIUM TRANSPORTER YHID-RELATED"/>
    <property type="match status" value="1"/>
</dbReference>
<comment type="similarity">
    <text evidence="2">Belongs to the MgtC/SapB family.</text>
</comment>
<dbReference type="PANTHER" id="PTHR33778">
    <property type="entry name" value="PROTEIN MGTC"/>
    <property type="match status" value="1"/>
</dbReference>
<keyword evidence="5 7" id="KW-1133">Transmembrane helix</keyword>
<evidence type="ECO:0000313" key="10">
    <source>
        <dbReference type="Proteomes" id="UP000199421"/>
    </source>
</evidence>
<evidence type="ECO:0000256" key="6">
    <source>
        <dbReference type="ARBA" id="ARBA00023136"/>
    </source>
</evidence>
<keyword evidence="4 7" id="KW-0812">Transmembrane</keyword>
<evidence type="ECO:0000256" key="2">
    <source>
        <dbReference type="ARBA" id="ARBA00009298"/>
    </source>
</evidence>
<evidence type="ECO:0000259" key="8">
    <source>
        <dbReference type="Pfam" id="PF02308"/>
    </source>
</evidence>
<evidence type="ECO:0000313" key="9">
    <source>
        <dbReference type="EMBL" id="SEM29557.1"/>
    </source>
</evidence>
<proteinExistence type="inferred from homology"/>
<comment type="subcellular location">
    <subcellularLocation>
        <location evidence="1">Cell membrane</location>
        <topology evidence="1">Multi-pass membrane protein</topology>
    </subcellularLocation>
</comment>
<feature type="transmembrane region" description="Helical" evidence="7">
    <location>
        <begin position="7"/>
        <end position="24"/>
    </location>
</feature>
<dbReference type="AlphaFoldDB" id="A0A1H7X8P7"/>
<name>A0A1H7X8P7_OLID1</name>
<dbReference type="RefSeq" id="WP_093330033.1">
    <property type="nucleotide sequence ID" value="NZ_FOAF01000010.1"/>
</dbReference>
<gene>
    <name evidence="9" type="ORF">SAMN05661044_04771</name>
</gene>
<dbReference type="PRINTS" id="PR01837">
    <property type="entry name" value="MGTCSAPBPROT"/>
</dbReference>
<evidence type="ECO:0000256" key="5">
    <source>
        <dbReference type="ARBA" id="ARBA00022989"/>
    </source>
</evidence>
<evidence type="ECO:0000256" key="1">
    <source>
        <dbReference type="ARBA" id="ARBA00004651"/>
    </source>
</evidence>
<dbReference type="Pfam" id="PF02308">
    <property type="entry name" value="MgtC"/>
    <property type="match status" value="1"/>
</dbReference>
<keyword evidence="3" id="KW-1003">Cell membrane</keyword>
<sequence length="223" mass="24578">MLSHKEIVLRLILAAILGAIVGIERERKNWTAGMRTHMMVCLGSSLMMMVSSFGFADVLNMDHVTLDPSRIAAQVVSGIGFLGAGTIILLRQGIVRGLTTASGLWTVAGVGLACGGGMYFAASITTAFALIILWALQPIEKRFVQRYTQRTLKLTLEDKVNPMSLLDEWFNMAEIKLANFSYHKASNETTVELKFDGKDADNIMQVLEKIKNHSAIKDISWSK</sequence>
<dbReference type="InterPro" id="IPR049177">
    <property type="entry name" value="MgtC_SapB_SrpB_YhiD_N"/>
</dbReference>
<dbReference type="EMBL" id="FOAF01000010">
    <property type="protein sequence ID" value="SEM29557.1"/>
    <property type="molecule type" value="Genomic_DNA"/>
</dbReference>
<reference evidence="10" key="1">
    <citation type="submission" date="2016-10" db="EMBL/GenBank/DDBJ databases">
        <authorList>
            <person name="Varghese N."/>
            <person name="Submissions S."/>
        </authorList>
    </citation>
    <scope>NUCLEOTIDE SEQUENCE [LARGE SCALE GENOMIC DNA]</scope>
    <source>
        <strain evidence="10">DSM 18733</strain>
    </source>
</reference>
<organism evidence="9 10">
    <name type="scientific">Olivibacter domesticus</name>
    <name type="common">Pseudosphingobacterium domesticum</name>
    <dbReference type="NCBI Taxonomy" id="407022"/>
    <lineage>
        <taxon>Bacteria</taxon>
        <taxon>Pseudomonadati</taxon>
        <taxon>Bacteroidota</taxon>
        <taxon>Sphingobacteriia</taxon>
        <taxon>Sphingobacteriales</taxon>
        <taxon>Sphingobacteriaceae</taxon>
        <taxon>Olivibacter</taxon>
    </lineage>
</organism>
<dbReference type="STRING" id="407022.SAMN05661044_04771"/>
<dbReference type="Proteomes" id="UP000199421">
    <property type="component" value="Unassembled WGS sequence"/>
</dbReference>
<evidence type="ECO:0000256" key="3">
    <source>
        <dbReference type="ARBA" id="ARBA00022475"/>
    </source>
</evidence>
<evidence type="ECO:0000256" key="7">
    <source>
        <dbReference type="SAM" id="Phobius"/>
    </source>
</evidence>
<dbReference type="OrthoDB" id="9811198at2"/>
<evidence type="ECO:0000256" key="4">
    <source>
        <dbReference type="ARBA" id="ARBA00022692"/>
    </source>
</evidence>
<keyword evidence="10" id="KW-1185">Reference proteome</keyword>
<feature type="transmembrane region" description="Helical" evidence="7">
    <location>
        <begin position="36"/>
        <end position="59"/>
    </location>
</feature>
<dbReference type="GO" id="GO:0005886">
    <property type="term" value="C:plasma membrane"/>
    <property type="evidence" value="ECO:0007669"/>
    <property type="project" value="UniProtKB-SubCell"/>
</dbReference>